<protein>
    <submittedName>
        <fullName evidence="1">Uncharacterized protein</fullName>
    </submittedName>
</protein>
<reference evidence="2" key="1">
    <citation type="journal article" date="2019" name="Int. J. Syst. Evol. Microbiol.">
        <title>The Global Catalogue of Microorganisms (GCM) 10K type strain sequencing project: providing services to taxonomists for standard genome sequencing and annotation.</title>
        <authorList>
            <consortium name="The Broad Institute Genomics Platform"/>
            <consortium name="The Broad Institute Genome Sequencing Center for Infectious Disease"/>
            <person name="Wu L."/>
            <person name="Ma J."/>
        </authorList>
    </citation>
    <scope>NUCLEOTIDE SEQUENCE [LARGE SCALE GENOMIC DNA]</scope>
    <source>
        <strain evidence="2">KCTC 52127</strain>
    </source>
</reference>
<dbReference type="EMBL" id="JBHULH010000004">
    <property type="protein sequence ID" value="MFD2567636.1"/>
    <property type="molecule type" value="Genomic_DNA"/>
</dbReference>
<sequence>MDISKFIKTYKEESLIEQLKHLKFDKKEDECVVTLIDSSGHEIVKGYGKIAIEALNDLHSALL</sequence>
<proteinExistence type="predicted"/>
<accession>A0ABW5LV22</accession>
<name>A0ABW5LV22_9FLAO</name>
<evidence type="ECO:0000313" key="2">
    <source>
        <dbReference type="Proteomes" id="UP001597508"/>
    </source>
</evidence>
<dbReference type="RefSeq" id="WP_379666346.1">
    <property type="nucleotide sequence ID" value="NZ_JBHULH010000004.1"/>
</dbReference>
<gene>
    <name evidence="1" type="ORF">ACFSRZ_09650</name>
</gene>
<evidence type="ECO:0000313" key="1">
    <source>
        <dbReference type="EMBL" id="MFD2567636.1"/>
    </source>
</evidence>
<dbReference type="Proteomes" id="UP001597508">
    <property type="component" value="Unassembled WGS sequence"/>
</dbReference>
<comment type="caution">
    <text evidence="1">The sequence shown here is derived from an EMBL/GenBank/DDBJ whole genome shotgun (WGS) entry which is preliminary data.</text>
</comment>
<organism evidence="1 2">
    <name type="scientific">Pseudotenacibaculum haliotis</name>
    <dbReference type="NCBI Taxonomy" id="1862138"/>
    <lineage>
        <taxon>Bacteria</taxon>
        <taxon>Pseudomonadati</taxon>
        <taxon>Bacteroidota</taxon>
        <taxon>Flavobacteriia</taxon>
        <taxon>Flavobacteriales</taxon>
        <taxon>Flavobacteriaceae</taxon>
        <taxon>Pseudotenacibaculum</taxon>
    </lineage>
</organism>
<keyword evidence="2" id="KW-1185">Reference proteome</keyword>